<dbReference type="CDD" id="cd04077">
    <property type="entry name" value="Peptidases_S8_PCSK9_ProteinaseK_like"/>
    <property type="match status" value="1"/>
</dbReference>
<feature type="chain" id="PRO_5034379680" description="Cuticle-degrading protease" evidence="6">
    <location>
        <begin position="19"/>
        <end position="407"/>
    </location>
</feature>
<dbReference type="PROSITE" id="PS51892">
    <property type="entry name" value="SUBTILASE"/>
    <property type="match status" value="1"/>
</dbReference>
<dbReference type="AlphaFoldDB" id="A0A8H3B5A2"/>
<organism evidence="9 10">
    <name type="scientific">Rhizoctonia solani</name>
    <dbReference type="NCBI Taxonomy" id="456999"/>
    <lineage>
        <taxon>Eukaryota</taxon>
        <taxon>Fungi</taxon>
        <taxon>Dikarya</taxon>
        <taxon>Basidiomycota</taxon>
        <taxon>Agaricomycotina</taxon>
        <taxon>Agaricomycetes</taxon>
        <taxon>Cantharellales</taxon>
        <taxon>Ceratobasidiaceae</taxon>
        <taxon>Rhizoctonia</taxon>
    </lineage>
</organism>
<dbReference type="InterPro" id="IPR010259">
    <property type="entry name" value="S8pro/Inhibitor_I9"/>
</dbReference>
<evidence type="ECO:0000256" key="5">
    <source>
        <dbReference type="PROSITE-ProRule" id="PRU01240"/>
    </source>
</evidence>
<gene>
    <name evidence="9" type="ORF">RDB_LOCUS45816</name>
</gene>
<dbReference type="PANTHER" id="PTHR43806">
    <property type="entry name" value="PEPTIDASE S8"/>
    <property type="match status" value="1"/>
</dbReference>
<feature type="active site" description="Charge relay system" evidence="5">
    <location>
        <position position="344"/>
    </location>
</feature>
<keyword evidence="3 5" id="KW-0378">Hydrolase</keyword>
<evidence type="ECO:0000256" key="2">
    <source>
        <dbReference type="ARBA" id="ARBA00022670"/>
    </source>
</evidence>
<dbReference type="PRINTS" id="PR00723">
    <property type="entry name" value="SUBTILISIN"/>
</dbReference>
<dbReference type="PANTHER" id="PTHR43806:SF11">
    <property type="entry name" value="CEREVISIN-RELATED"/>
    <property type="match status" value="1"/>
</dbReference>
<dbReference type="InterPro" id="IPR050131">
    <property type="entry name" value="Peptidase_S8_subtilisin-like"/>
</dbReference>
<proteinExistence type="inferred from homology"/>
<evidence type="ECO:0000259" key="7">
    <source>
        <dbReference type="Pfam" id="PF00082"/>
    </source>
</evidence>
<dbReference type="Pfam" id="PF05922">
    <property type="entry name" value="Inhibitor_I9"/>
    <property type="match status" value="1"/>
</dbReference>
<dbReference type="InterPro" id="IPR023828">
    <property type="entry name" value="Peptidase_S8_Ser-AS"/>
</dbReference>
<dbReference type="PROSITE" id="PS00138">
    <property type="entry name" value="SUBTILASE_SER"/>
    <property type="match status" value="1"/>
</dbReference>
<dbReference type="Gene3D" id="3.30.70.80">
    <property type="entry name" value="Peptidase S8 propeptide/proteinase inhibitor I9"/>
    <property type="match status" value="1"/>
</dbReference>
<dbReference type="InterPro" id="IPR036852">
    <property type="entry name" value="Peptidase_S8/S53_dom_sf"/>
</dbReference>
<evidence type="ECO:0000259" key="8">
    <source>
        <dbReference type="Pfam" id="PF05922"/>
    </source>
</evidence>
<keyword evidence="4 5" id="KW-0720">Serine protease</keyword>
<comment type="similarity">
    <text evidence="1 5">Belongs to the peptidase S8 family.</text>
</comment>
<evidence type="ECO:0000256" key="1">
    <source>
        <dbReference type="ARBA" id="ARBA00011073"/>
    </source>
</evidence>
<dbReference type="GO" id="GO:0004252">
    <property type="term" value="F:serine-type endopeptidase activity"/>
    <property type="evidence" value="ECO:0007669"/>
    <property type="project" value="UniProtKB-UniRule"/>
</dbReference>
<feature type="active site" description="Charge relay system" evidence="5">
    <location>
        <position position="180"/>
    </location>
</feature>
<dbReference type="GO" id="GO:0006508">
    <property type="term" value="P:proteolysis"/>
    <property type="evidence" value="ECO:0007669"/>
    <property type="project" value="UniProtKB-KW"/>
</dbReference>
<feature type="domain" description="Inhibitor I9" evidence="8">
    <location>
        <begin position="36"/>
        <end position="105"/>
    </location>
</feature>
<keyword evidence="6" id="KW-0732">Signal</keyword>
<accession>A0A8H3B5A2</accession>
<sequence length="407" mass="42177">MRTAFIVSALAFVVPALSAPTVVPITKRAGPYKADSYIVKLKDRVAIADVVARITGKLHASDSSITYNYAPLLNGFAATLKGDSLDFVRKMQEVESVEQDTILSLSEHEDDAALGLAPSAVSGQRETLVGRGGASGDGNGVIVYGIDTGIYTEHSCFGGRAEPGKSFVTDEPDTGDHNGHGTHTAGTAVGKDYGLATGAKIIAVKGKSLVLGKTGSGSTSGVMMGVKWACDQFMKDKKPSIATMSLGGPGSPLSPLNLIIGACIKEGLHFTIAAGNANVVADDTSPANTADANTIGAADTRDGKREKAWFSNYGKYVDVWAPGVSITSAWIGTPNANNTISGTSMATPGVAGILAVMLSKCSKLNNPGILSDELRKHATQQVTFSNTTQAEATPNKGFAQLWGCDSY</sequence>
<evidence type="ECO:0000256" key="6">
    <source>
        <dbReference type="SAM" id="SignalP"/>
    </source>
</evidence>
<dbReference type="InterPro" id="IPR015500">
    <property type="entry name" value="Peptidase_S8_subtilisin-rel"/>
</dbReference>
<reference evidence="9" key="1">
    <citation type="submission" date="2021-01" db="EMBL/GenBank/DDBJ databases">
        <authorList>
            <person name="Kaushik A."/>
        </authorList>
    </citation>
    <scope>NUCLEOTIDE SEQUENCE</scope>
    <source>
        <strain evidence="9">AG6-10EEA</strain>
    </source>
</reference>
<protein>
    <recommendedName>
        <fullName evidence="11">Cuticle-degrading protease</fullName>
    </recommendedName>
</protein>
<dbReference type="SUPFAM" id="SSF52743">
    <property type="entry name" value="Subtilisin-like"/>
    <property type="match status" value="1"/>
</dbReference>
<keyword evidence="2 5" id="KW-0645">Protease</keyword>
<evidence type="ECO:0000256" key="3">
    <source>
        <dbReference type="ARBA" id="ARBA00022801"/>
    </source>
</evidence>
<dbReference type="InterPro" id="IPR037045">
    <property type="entry name" value="S8pro/Inhibitor_I9_sf"/>
</dbReference>
<evidence type="ECO:0008006" key="11">
    <source>
        <dbReference type="Google" id="ProtNLM"/>
    </source>
</evidence>
<feature type="domain" description="Peptidase S8/S53" evidence="7">
    <location>
        <begin position="138"/>
        <end position="374"/>
    </location>
</feature>
<dbReference type="GO" id="GO:0005615">
    <property type="term" value="C:extracellular space"/>
    <property type="evidence" value="ECO:0007669"/>
    <property type="project" value="TreeGrafter"/>
</dbReference>
<feature type="signal peptide" evidence="6">
    <location>
        <begin position="1"/>
        <end position="18"/>
    </location>
</feature>
<comment type="caution">
    <text evidence="9">The sequence shown here is derived from an EMBL/GenBank/DDBJ whole genome shotgun (WGS) entry which is preliminary data.</text>
</comment>
<evidence type="ECO:0000313" key="10">
    <source>
        <dbReference type="Proteomes" id="UP000663853"/>
    </source>
</evidence>
<evidence type="ECO:0000313" key="9">
    <source>
        <dbReference type="EMBL" id="CAE6448133.1"/>
    </source>
</evidence>
<dbReference type="Pfam" id="PF00082">
    <property type="entry name" value="Peptidase_S8"/>
    <property type="match status" value="1"/>
</dbReference>
<feature type="active site" description="Charge relay system" evidence="5">
    <location>
        <position position="147"/>
    </location>
</feature>
<dbReference type="Gene3D" id="3.40.50.200">
    <property type="entry name" value="Peptidase S8/S53 domain"/>
    <property type="match status" value="1"/>
</dbReference>
<dbReference type="Proteomes" id="UP000663853">
    <property type="component" value="Unassembled WGS sequence"/>
</dbReference>
<name>A0A8H3B5A2_9AGAM</name>
<dbReference type="EMBL" id="CAJMXA010000985">
    <property type="protein sequence ID" value="CAE6448133.1"/>
    <property type="molecule type" value="Genomic_DNA"/>
</dbReference>
<evidence type="ECO:0000256" key="4">
    <source>
        <dbReference type="ARBA" id="ARBA00022825"/>
    </source>
</evidence>
<dbReference type="InterPro" id="IPR034193">
    <property type="entry name" value="PCSK9_ProteinaseK-like"/>
</dbReference>
<dbReference type="InterPro" id="IPR000209">
    <property type="entry name" value="Peptidase_S8/S53_dom"/>
</dbReference>